<keyword evidence="4 5" id="KW-0804">Transcription</keyword>
<dbReference type="SUPFAM" id="SSF46785">
    <property type="entry name" value="Winged helix' DNA-binding domain"/>
    <property type="match status" value="1"/>
</dbReference>
<keyword evidence="3 5" id="KW-0346">Stress response</keyword>
<reference evidence="7 8" key="1">
    <citation type="submission" date="2019-03" db="EMBL/GenBank/DDBJ databases">
        <title>Genomic Encyclopedia of Type Strains, Phase IV (KMG-IV): sequencing the most valuable type-strain genomes for metagenomic binning, comparative biology and taxonomic classification.</title>
        <authorList>
            <person name="Goeker M."/>
        </authorList>
    </citation>
    <scope>NUCLEOTIDE SEQUENCE [LARGE SCALE GENOMIC DNA]</scope>
    <source>
        <strain evidence="7 8">DSM 23344</strain>
    </source>
</reference>
<dbReference type="RefSeq" id="WP_117319578.1">
    <property type="nucleotide sequence ID" value="NZ_QQSW01000030.1"/>
</dbReference>
<dbReference type="PIRSF" id="PIRSF005485">
    <property type="entry name" value="HrcA"/>
    <property type="match status" value="1"/>
</dbReference>
<dbReference type="OrthoDB" id="9783139at2"/>
<accession>A0A4R2KDQ6</accession>
<dbReference type="NCBIfam" id="TIGR00331">
    <property type="entry name" value="hrcA"/>
    <property type="match status" value="1"/>
</dbReference>
<evidence type="ECO:0000256" key="1">
    <source>
        <dbReference type="ARBA" id="ARBA00022491"/>
    </source>
</evidence>
<organism evidence="7 8">
    <name type="scientific">Chromatocurvus halotolerans</name>
    <dbReference type="NCBI Taxonomy" id="1132028"/>
    <lineage>
        <taxon>Bacteria</taxon>
        <taxon>Pseudomonadati</taxon>
        <taxon>Pseudomonadota</taxon>
        <taxon>Gammaproteobacteria</taxon>
        <taxon>Cellvibrionales</taxon>
        <taxon>Halieaceae</taxon>
        <taxon>Chromatocurvus</taxon>
    </lineage>
</organism>
<dbReference type="InterPro" id="IPR029016">
    <property type="entry name" value="GAF-like_dom_sf"/>
</dbReference>
<dbReference type="Gene3D" id="3.30.390.60">
    <property type="entry name" value="Heat-inducible transcription repressor hrca homolog, domain 3"/>
    <property type="match status" value="1"/>
</dbReference>
<dbReference type="InterPro" id="IPR021153">
    <property type="entry name" value="HrcA_C"/>
</dbReference>
<dbReference type="HAMAP" id="MF_00081">
    <property type="entry name" value="HrcA"/>
    <property type="match status" value="1"/>
</dbReference>
<dbReference type="GO" id="GO:0003677">
    <property type="term" value="F:DNA binding"/>
    <property type="evidence" value="ECO:0007669"/>
    <property type="project" value="InterPro"/>
</dbReference>
<keyword evidence="2 5" id="KW-0805">Transcription regulation</keyword>
<proteinExistence type="inferred from homology"/>
<keyword evidence="8" id="KW-1185">Reference proteome</keyword>
<evidence type="ECO:0000313" key="7">
    <source>
        <dbReference type="EMBL" id="TCO71084.1"/>
    </source>
</evidence>
<dbReference type="InterPro" id="IPR036388">
    <property type="entry name" value="WH-like_DNA-bd_sf"/>
</dbReference>
<dbReference type="EMBL" id="SLWX01000023">
    <property type="protein sequence ID" value="TCO71084.1"/>
    <property type="molecule type" value="Genomic_DNA"/>
</dbReference>
<dbReference type="PANTHER" id="PTHR34824:SF1">
    <property type="entry name" value="HEAT-INDUCIBLE TRANSCRIPTION REPRESSOR HRCA"/>
    <property type="match status" value="1"/>
</dbReference>
<evidence type="ECO:0000256" key="3">
    <source>
        <dbReference type="ARBA" id="ARBA00023016"/>
    </source>
</evidence>
<comment type="similarity">
    <text evidence="5">Belongs to the HrcA family.</text>
</comment>
<name>A0A4R2KDQ6_9GAMM</name>
<evidence type="ECO:0000259" key="6">
    <source>
        <dbReference type="Pfam" id="PF01628"/>
    </source>
</evidence>
<gene>
    <name evidence="5" type="primary">hrcA</name>
    <name evidence="7" type="ORF">EV688_12316</name>
</gene>
<evidence type="ECO:0000256" key="2">
    <source>
        <dbReference type="ARBA" id="ARBA00023015"/>
    </source>
</evidence>
<dbReference type="Proteomes" id="UP000294980">
    <property type="component" value="Unassembled WGS sequence"/>
</dbReference>
<dbReference type="InterPro" id="IPR023120">
    <property type="entry name" value="WHTH_transcript_rep_HrcA_IDD"/>
</dbReference>
<evidence type="ECO:0000256" key="5">
    <source>
        <dbReference type="HAMAP-Rule" id="MF_00081"/>
    </source>
</evidence>
<dbReference type="InterPro" id="IPR036390">
    <property type="entry name" value="WH_DNA-bd_sf"/>
</dbReference>
<dbReference type="Gene3D" id="3.30.450.40">
    <property type="match status" value="1"/>
</dbReference>
<comment type="caution">
    <text evidence="7">The sequence shown here is derived from an EMBL/GenBank/DDBJ whole genome shotgun (WGS) entry which is preliminary data.</text>
</comment>
<dbReference type="PANTHER" id="PTHR34824">
    <property type="entry name" value="HEAT-INDUCIBLE TRANSCRIPTION REPRESSOR HRCA"/>
    <property type="match status" value="1"/>
</dbReference>
<sequence>MQETIPDRARTLLKVLVERHIRDGQPVGSRTLQEEAGLAVSAATIRNVLSDLEERGFLHSPHTSSGRIPTALGYRLFVDSLLQVQEVDEAAVAAVRQELNPDKTTTDLVQSASQLLSAITHQAGIVTVPRQDAPQLRQVEFLPLSDNRVLVILVINQREVQNRIIHTKRTFTEEELREAARLVNQRYAGQALDTVKSRILDEMREARSRIDDYLSATLDLASQALHQEEGGDDYMLAGGLRLLDSATAEDVDKLRELFDIFERKKDLLHLLERCTRADGVRIFIGDEAGHDVFGDFSVITAPYGDGRRPLGVLGVIGPTRMAYERVIPIVDVTSRMLSSALSAGSGPNRT</sequence>
<dbReference type="AlphaFoldDB" id="A0A4R2KDQ6"/>
<evidence type="ECO:0000313" key="8">
    <source>
        <dbReference type="Proteomes" id="UP000294980"/>
    </source>
</evidence>
<dbReference type="GO" id="GO:0045892">
    <property type="term" value="P:negative regulation of DNA-templated transcription"/>
    <property type="evidence" value="ECO:0007669"/>
    <property type="project" value="UniProtKB-UniRule"/>
</dbReference>
<protein>
    <recommendedName>
        <fullName evidence="5">Heat-inducible transcription repressor HrcA</fullName>
    </recommendedName>
</protein>
<evidence type="ECO:0000256" key="4">
    <source>
        <dbReference type="ARBA" id="ARBA00023163"/>
    </source>
</evidence>
<dbReference type="SUPFAM" id="SSF55781">
    <property type="entry name" value="GAF domain-like"/>
    <property type="match status" value="1"/>
</dbReference>
<dbReference type="Gene3D" id="1.10.10.10">
    <property type="entry name" value="Winged helix-like DNA-binding domain superfamily/Winged helix DNA-binding domain"/>
    <property type="match status" value="1"/>
</dbReference>
<feature type="domain" description="Heat-inducible transcription repressor HrcA C-terminal" evidence="6">
    <location>
        <begin position="107"/>
        <end position="327"/>
    </location>
</feature>
<keyword evidence="1 5" id="KW-0678">Repressor</keyword>
<comment type="function">
    <text evidence="5">Negative regulator of class I heat shock genes (grpE-dnaK-dnaJ and groELS operons). Prevents heat-shock induction of these operons.</text>
</comment>
<dbReference type="InterPro" id="IPR002571">
    <property type="entry name" value="HrcA"/>
</dbReference>
<dbReference type="Pfam" id="PF01628">
    <property type="entry name" value="HrcA"/>
    <property type="match status" value="1"/>
</dbReference>